<sequence>MDADGGESETSRVDSSEQDVRTHSGECVENQVRPRGITPEGWKGDDLAETLEPGMGQERAMRHGQREIKGDGAWGAAVRHQTKCVRLFYTIRIVFPASARLGVHSNGELFLAAGRIL</sequence>
<evidence type="ECO:0000256" key="1">
    <source>
        <dbReference type="SAM" id="MobiDB-lite"/>
    </source>
</evidence>
<organism evidence="2 3">
    <name type="scientific">Pleurodeles waltl</name>
    <name type="common">Iberian ribbed newt</name>
    <dbReference type="NCBI Taxonomy" id="8319"/>
    <lineage>
        <taxon>Eukaryota</taxon>
        <taxon>Metazoa</taxon>
        <taxon>Chordata</taxon>
        <taxon>Craniata</taxon>
        <taxon>Vertebrata</taxon>
        <taxon>Euteleostomi</taxon>
        <taxon>Amphibia</taxon>
        <taxon>Batrachia</taxon>
        <taxon>Caudata</taxon>
        <taxon>Salamandroidea</taxon>
        <taxon>Salamandridae</taxon>
        <taxon>Pleurodelinae</taxon>
        <taxon>Pleurodeles</taxon>
    </lineage>
</organism>
<protein>
    <submittedName>
        <fullName evidence="2">Uncharacterized protein</fullName>
    </submittedName>
</protein>
<evidence type="ECO:0000313" key="3">
    <source>
        <dbReference type="Proteomes" id="UP001066276"/>
    </source>
</evidence>
<feature type="region of interest" description="Disordered" evidence="1">
    <location>
        <begin position="1"/>
        <end position="44"/>
    </location>
</feature>
<dbReference type="AlphaFoldDB" id="A0AAV7PQ78"/>
<keyword evidence="3" id="KW-1185">Reference proteome</keyword>
<dbReference type="Proteomes" id="UP001066276">
    <property type="component" value="Chromosome 7"/>
</dbReference>
<gene>
    <name evidence="2" type="ORF">NDU88_007740</name>
</gene>
<reference evidence="2" key="1">
    <citation type="journal article" date="2022" name="bioRxiv">
        <title>Sequencing and chromosome-scale assembly of the giantPleurodeles waltlgenome.</title>
        <authorList>
            <person name="Brown T."/>
            <person name="Elewa A."/>
            <person name="Iarovenko S."/>
            <person name="Subramanian E."/>
            <person name="Araus A.J."/>
            <person name="Petzold A."/>
            <person name="Susuki M."/>
            <person name="Suzuki K.-i.T."/>
            <person name="Hayashi T."/>
            <person name="Toyoda A."/>
            <person name="Oliveira C."/>
            <person name="Osipova E."/>
            <person name="Leigh N.D."/>
            <person name="Simon A."/>
            <person name="Yun M.H."/>
        </authorList>
    </citation>
    <scope>NUCLEOTIDE SEQUENCE</scope>
    <source>
        <strain evidence="2">20211129_DDA</strain>
        <tissue evidence="2">Liver</tissue>
    </source>
</reference>
<dbReference type="EMBL" id="JANPWB010000011">
    <property type="protein sequence ID" value="KAJ1129369.1"/>
    <property type="molecule type" value="Genomic_DNA"/>
</dbReference>
<evidence type="ECO:0000313" key="2">
    <source>
        <dbReference type="EMBL" id="KAJ1129369.1"/>
    </source>
</evidence>
<proteinExistence type="predicted"/>
<comment type="caution">
    <text evidence="2">The sequence shown here is derived from an EMBL/GenBank/DDBJ whole genome shotgun (WGS) entry which is preliminary data.</text>
</comment>
<accession>A0AAV7PQ78</accession>
<name>A0AAV7PQ78_PLEWA</name>
<feature type="compositionally biased region" description="Basic and acidic residues" evidence="1">
    <location>
        <begin position="9"/>
        <end position="26"/>
    </location>
</feature>